<sequence length="73" mass="7843">MPSADEVKNRIEAAIPGAEAEVQTPDEVHFSARVRAGAFGGLSRVQQHRLVMEIFDGELGGSIHALELKTEAT</sequence>
<name>A0A6J4SLR7_9ACTN</name>
<dbReference type="SUPFAM" id="SSF82657">
    <property type="entry name" value="BolA-like"/>
    <property type="match status" value="1"/>
</dbReference>
<accession>A0A6J4SLR7</accession>
<dbReference type="PANTHER" id="PTHR46229">
    <property type="entry name" value="BOLA TRANSCRIPTION REGULATOR"/>
    <property type="match status" value="1"/>
</dbReference>
<evidence type="ECO:0000313" key="3">
    <source>
        <dbReference type="EMBL" id="CAA9499496.1"/>
    </source>
</evidence>
<evidence type="ECO:0000256" key="2">
    <source>
        <dbReference type="RuleBase" id="RU003860"/>
    </source>
</evidence>
<dbReference type="InterPro" id="IPR002634">
    <property type="entry name" value="BolA"/>
</dbReference>
<dbReference type="InterPro" id="IPR036065">
    <property type="entry name" value="BolA-like_sf"/>
</dbReference>
<dbReference type="EMBL" id="CADCVQ010000078">
    <property type="protein sequence ID" value="CAA9499496.1"/>
    <property type="molecule type" value="Genomic_DNA"/>
</dbReference>
<dbReference type="InterPro" id="IPR050961">
    <property type="entry name" value="BolA/IbaG_stress_morph_reg"/>
</dbReference>
<gene>
    <name evidence="3" type="ORF">AVDCRST_MAG67-1835</name>
</gene>
<evidence type="ECO:0000256" key="1">
    <source>
        <dbReference type="ARBA" id="ARBA00005578"/>
    </source>
</evidence>
<dbReference type="AlphaFoldDB" id="A0A6J4SLR7"/>
<dbReference type="Pfam" id="PF01722">
    <property type="entry name" value="BolA"/>
    <property type="match status" value="1"/>
</dbReference>
<comment type="similarity">
    <text evidence="1 2">Belongs to the BolA/IbaG family.</text>
</comment>
<dbReference type="Gene3D" id="3.30.300.90">
    <property type="entry name" value="BolA-like"/>
    <property type="match status" value="1"/>
</dbReference>
<protein>
    <recommendedName>
        <fullName evidence="4">YrbA protein</fullName>
    </recommendedName>
</protein>
<dbReference type="PIRSF" id="PIRSF003113">
    <property type="entry name" value="BolA"/>
    <property type="match status" value="1"/>
</dbReference>
<evidence type="ECO:0008006" key="4">
    <source>
        <dbReference type="Google" id="ProtNLM"/>
    </source>
</evidence>
<proteinExistence type="inferred from homology"/>
<reference evidence="3" key="1">
    <citation type="submission" date="2020-02" db="EMBL/GenBank/DDBJ databases">
        <authorList>
            <person name="Meier V. D."/>
        </authorList>
    </citation>
    <scope>NUCLEOTIDE SEQUENCE</scope>
    <source>
        <strain evidence="3">AVDCRST_MAG67</strain>
    </source>
</reference>
<dbReference type="PANTHER" id="PTHR46229:SF2">
    <property type="entry name" value="BOLA-LIKE PROTEIN 1"/>
    <property type="match status" value="1"/>
</dbReference>
<organism evidence="3">
    <name type="scientific">uncultured Solirubrobacteraceae bacterium</name>
    <dbReference type="NCBI Taxonomy" id="1162706"/>
    <lineage>
        <taxon>Bacteria</taxon>
        <taxon>Bacillati</taxon>
        <taxon>Actinomycetota</taxon>
        <taxon>Thermoleophilia</taxon>
        <taxon>Solirubrobacterales</taxon>
        <taxon>Solirubrobacteraceae</taxon>
        <taxon>environmental samples</taxon>
    </lineage>
</organism>